<evidence type="ECO:0000256" key="6">
    <source>
        <dbReference type="ARBA" id="ARBA00023136"/>
    </source>
</evidence>
<keyword evidence="7" id="KW-0325">Glycoprotein</keyword>
<evidence type="ECO:0000256" key="5">
    <source>
        <dbReference type="ARBA" id="ARBA00022989"/>
    </source>
</evidence>
<organism evidence="10">
    <name type="scientific">Graphocephala atropunctata</name>
    <dbReference type="NCBI Taxonomy" id="36148"/>
    <lineage>
        <taxon>Eukaryota</taxon>
        <taxon>Metazoa</taxon>
        <taxon>Ecdysozoa</taxon>
        <taxon>Arthropoda</taxon>
        <taxon>Hexapoda</taxon>
        <taxon>Insecta</taxon>
        <taxon>Pterygota</taxon>
        <taxon>Neoptera</taxon>
        <taxon>Paraneoptera</taxon>
        <taxon>Hemiptera</taxon>
        <taxon>Auchenorrhyncha</taxon>
        <taxon>Membracoidea</taxon>
        <taxon>Cicadellidae</taxon>
        <taxon>Cicadellinae</taxon>
        <taxon>Cicadellini</taxon>
        <taxon>Graphocephala</taxon>
    </lineage>
</organism>
<evidence type="ECO:0000256" key="8">
    <source>
        <dbReference type="PROSITE-ProRule" id="PRU00043"/>
    </source>
</evidence>
<dbReference type="InterPro" id="IPR015919">
    <property type="entry name" value="Cadherin-like_sf"/>
</dbReference>
<dbReference type="Pfam" id="PF00028">
    <property type="entry name" value="Cadherin"/>
    <property type="match status" value="2"/>
</dbReference>
<keyword evidence="5" id="KW-1133">Transmembrane helix</keyword>
<protein>
    <recommendedName>
        <fullName evidence="9">Cadherin domain-containing protein</fullName>
    </recommendedName>
</protein>
<dbReference type="FunFam" id="2.60.40.60:FF:000020">
    <property type="entry name" value="Dachsous cadherin-related 1b"/>
    <property type="match status" value="1"/>
</dbReference>
<dbReference type="GO" id="GO:0009653">
    <property type="term" value="P:anatomical structure morphogenesis"/>
    <property type="evidence" value="ECO:0007669"/>
    <property type="project" value="UniProtKB-ARBA"/>
</dbReference>
<dbReference type="GO" id="GO:0005509">
    <property type="term" value="F:calcium ion binding"/>
    <property type="evidence" value="ECO:0007669"/>
    <property type="project" value="UniProtKB-UniRule"/>
</dbReference>
<feature type="domain" description="Cadherin" evidence="9">
    <location>
        <begin position="2"/>
        <end position="52"/>
    </location>
</feature>
<feature type="domain" description="Cadherin" evidence="9">
    <location>
        <begin position="160"/>
        <end position="258"/>
    </location>
</feature>
<dbReference type="PROSITE" id="PS00232">
    <property type="entry name" value="CADHERIN_1"/>
    <property type="match status" value="1"/>
</dbReference>
<feature type="domain" description="Cadherin" evidence="9">
    <location>
        <begin position="259"/>
        <end position="335"/>
    </location>
</feature>
<gene>
    <name evidence="10" type="ORF">g.54424</name>
</gene>
<dbReference type="AlphaFoldDB" id="A0A1B6KXF8"/>
<dbReference type="SMART" id="SM00112">
    <property type="entry name" value="CA"/>
    <property type="match status" value="2"/>
</dbReference>
<evidence type="ECO:0000256" key="2">
    <source>
        <dbReference type="ARBA" id="ARBA00022692"/>
    </source>
</evidence>
<feature type="non-terminal residue" evidence="10">
    <location>
        <position position="1"/>
    </location>
</feature>
<dbReference type="Gene3D" id="2.60.40.60">
    <property type="entry name" value="Cadherins"/>
    <property type="match status" value="4"/>
</dbReference>
<dbReference type="InterPro" id="IPR020894">
    <property type="entry name" value="Cadherin_CS"/>
</dbReference>
<proteinExistence type="predicted"/>
<keyword evidence="3" id="KW-0677">Repeat</keyword>
<accession>A0A1B6KXF8</accession>
<evidence type="ECO:0000256" key="1">
    <source>
        <dbReference type="ARBA" id="ARBA00004167"/>
    </source>
</evidence>
<keyword evidence="6" id="KW-0472">Membrane</keyword>
<dbReference type="PROSITE" id="PS50268">
    <property type="entry name" value="CADHERIN_2"/>
    <property type="match status" value="4"/>
</dbReference>
<dbReference type="InterPro" id="IPR050174">
    <property type="entry name" value="Protocadherin/Cadherin-CA"/>
</dbReference>
<dbReference type="SUPFAM" id="SSF49313">
    <property type="entry name" value="Cadherin-like"/>
    <property type="match status" value="4"/>
</dbReference>
<evidence type="ECO:0000256" key="3">
    <source>
        <dbReference type="ARBA" id="ARBA00022737"/>
    </source>
</evidence>
<dbReference type="CDD" id="cd11304">
    <property type="entry name" value="Cadherin_repeat"/>
    <property type="match status" value="4"/>
</dbReference>
<dbReference type="GO" id="GO:0005886">
    <property type="term" value="C:plasma membrane"/>
    <property type="evidence" value="ECO:0007669"/>
    <property type="project" value="InterPro"/>
</dbReference>
<dbReference type="InterPro" id="IPR002126">
    <property type="entry name" value="Cadherin-like_dom"/>
</dbReference>
<feature type="domain" description="Cadherin" evidence="9">
    <location>
        <begin position="53"/>
        <end position="159"/>
    </location>
</feature>
<name>A0A1B6KXF8_9HEMI</name>
<dbReference type="GO" id="GO:0007156">
    <property type="term" value="P:homophilic cell adhesion via plasma membrane adhesion molecules"/>
    <property type="evidence" value="ECO:0007669"/>
    <property type="project" value="InterPro"/>
</dbReference>
<comment type="subcellular location">
    <subcellularLocation>
        <location evidence="1">Membrane</location>
        <topology evidence="1">Single-pass membrane protein</topology>
    </subcellularLocation>
</comment>
<keyword evidence="4 8" id="KW-0106">Calcium</keyword>
<dbReference type="GO" id="GO:0060429">
    <property type="term" value="P:epithelium development"/>
    <property type="evidence" value="ECO:0007669"/>
    <property type="project" value="UniProtKB-ARBA"/>
</dbReference>
<dbReference type="FunFam" id="2.60.40.60:FF:000026">
    <property type="entry name" value="FAT atypical cadherin 1"/>
    <property type="match status" value="1"/>
</dbReference>
<evidence type="ECO:0000313" key="10">
    <source>
        <dbReference type="EMBL" id="JAT16127.1"/>
    </source>
</evidence>
<dbReference type="PANTHER" id="PTHR24028:SF133">
    <property type="entry name" value="PROTOCADHERIN ALPHA-4"/>
    <property type="match status" value="1"/>
</dbReference>
<feature type="non-terminal residue" evidence="10">
    <location>
        <position position="335"/>
    </location>
</feature>
<evidence type="ECO:0000256" key="4">
    <source>
        <dbReference type="ARBA" id="ARBA00022837"/>
    </source>
</evidence>
<evidence type="ECO:0000256" key="7">
    <source>
        <dbReference type="ARBA" id="ARBA00023180"/>
    </source>
</evidence>
<sequence>GSGTLRVADELDFEDAQEHGLTVRATDLHSGVSAETLIKVKVTDVNDCHPEFPVNMYHAAVSEAAAPGSFVIKVTASDRDTGLGGVVRYSLRTLEGTTSDLFTIEPEDGSVYLKKSLDRETLSAHKLVVLATDTGIPNLSTSVHLWIKVLDTNDNPPQFARSVFVSQLSTEAVRGQFVCRVQARDPDLDRLQYNIVSRSVHHVFSIEPDTGVVQLMKLPKSLPASPVELNVSVSDGVHMGFCTVVVDVLPADHSAPVFLADHYEVTLPENMAEPSFLVLLAAEDTDSEGAIEGDVIYSLPSEKYRNMVNIDPFTGLLRSSRALDREKRALYEMLV</sequence>
<keyword evidence="2" id="KW-0812">Transmembrane</keyword>
<dbReference type="PRINTS" id="PR00205">
    <property type="entry name" value="CADHERIN"/>
</dbReference>
<reference evidence="10" key="1">
    <citation type="submission" date="2015-11" db="EMBL/GenBank/DDBJ databases">
        <title>De novo transcriptome assembly of four potential Pierce s Disease insect vectors from Arizona vineyards.</title>
        <authorList>
            <person name="Tassone E.E."/>
        </authorList>
    </citation>
    <scope>NUCLEOTIDE SEQUENCE</scope>
</reference>
<dbReference type="EMBL" id="GEBQ01023850">
    <property type="protein sequence ID" value="JAT16127.1"/>
    <property type="molecule type" value="Transcribed_RNA"/>
</dbReference>
<evidence type="ECO:0000259" key="9">
    <source>
        <dbReference type="PROSITE" id="PS50268"/>
    </source>
</evidence>
<dbReference type="PANTHER" id="PTHR24028">
    <property type="entry name" value="CADHERIN-87A"/>
    <property type="match status" value="1"/>
</dbReference>